<dbReference type="InterPro" id="IPR023997">
    <property type="entry name" value="TonB-dep_OMP_SusC/RagA_CS"/>
</dbReference>
<dbReference type="NCBIfam" id="TIGR04056">
    <property type="entry name" value="OMP_RagA_SusC"/>
    <property type="match status" value="1"/>
</dbReference>
<dbReference type="InterPro" id="IPR012910">
    <property type="entry name" value="Plug_dom"/>
</dbReference>
<dbReference type="InterPro" id="IPR023996">
    <property type="entry name" value="TonB-dep_OMP_SusC/RagA"/>
</dbReference>
<dbReference type="InterPro" id="IPR039426">
    <property type="entry name" value="TonB-dep_rcpt-like"/>
</dbReference>
<dbReference type="SMART" id="SM00965">
    <property type="entry name" value="STN"/>
    <property type="match status" value="1"/>
</dbReference>
<dbReference type="InterPro" id="IPR008969">
    <property type="entry name" value="CarboxyPept-like_regulatory"/>
</dbReference>
<evidence type="ECO:0000256" key="2">
    <source>
        <dbReference type="ARBA" id="ARBA00022448"/>
    </source>
</evidence>
<evidence type="ECO:0000256" key="1">
    <source>
        <dbReference type="ARBA" id="ARBA00004571"/>
    </source>
</evidence>
<sequence>MYKFYPKNFVRPPRCTAKILLVMKLTTLLLMIAILQVSASTFAQKITLSEKKVPIQKVFDQIRVQTSYDFVFSDDVLKDIKPVSIQVKDADLKSVLKQIFEGQSLEYSIEDKSIVISKKEPSFFDKIKTALAIPIHVSGKVTDTAGAPLPGATIKNNTQNTSTVTGDDGTFSISSQTEDKITISFIGYAAYTITVKDNLPYQNIVLHSLSSKLNEVLVSTGYQTIPKERATGSFTRLDEKAINSSVTTDIISRLKGIASGVSFDERTTERRINIRGLSTIYADAQPLIVLNNFPYDGDISSINPNDIESVTILKDAAAASIWGVRAANGVIVVTTKKGALNRPTEISFNANVTVGQRPNVFQIPMMSSKDFIGVEKYLFSNGFYDAAENDPTHPPLTPAVELMINQRDGNITQAQLNNQLNALGKLDVRNDFKKYLYQSSFNQQYALNARGGSDRSTYYYSLGYDHNSDYLANKYARLSVRADNTFNVGNKIKINPVISYTRSSNELGRPDYTAILPSALSKSLYPYAQFADAEGNPSAIVTDYRTSFITDAQSKGLLDWTYRPLDDFNQRKNNTNLKDILLGFNGDYLINQSLTLQAQYQYENQATEFTDLYSKDSYYVRDFVNRFTQDDGSGNLTFPLPKGAILTTNNTYQAAQTGRLQLKYNHRWNKNDLNVLAGSEIRQIRTNSNGTTTYGYNESGLTSVPVDHVSRFPQYYDSGNLQGIPDRTSFSYLTNRYTSVYANASYTYDNRYIFSASGRKDESNLFGVNSNQKGVPLWSTGLGWNIHNEQFYPTGWVNYLKLRLTYGFNGNLSRNLTAVASLLQTSGGLNNQPYAIVSTYPNPDLSWEKIGIVNLGLDFGTRNNVLSGSLEYYQKKGSNLIGRQPIDPTVGIPTGLITRNVADMKSNGFDLQLTTKNIDQGLKWQTGFLFSYNRDKITAYQNTSANGSSIISSGLSVSPVLGQPVYNIVSYKWAGLDPQTGEPMGIVNGVPSKDYATITGKTPLNDLVYNGPALPPFFGSVSNTFSCKGFSLYINITYRLGYYFRKTSISYYSLYNNGFGNSDFALRWQKPGDELHTSVPSMPTIDDNSYERDDFYSNSSILVEKADNIRLQDLNLSYRPKISLIKKLKLSDLQFYIYARNLGMLWKATKSGVDPDFASGYLPPSYSLSFGVKTSF</sequence>
<dbReference type="Proteomes" id="UP000199072">
    <property type="component" value="Unassembled WGS sequence"/>
</dbReference>
<dbReference type="AlphaFoldDB" id="A0A1G7H3T2"/>
<protein>
    <submittedName>
        <fullName evidence="9">TonB-linked outer membrane protein, SusC/RagA family</fullName>
    </submittedName>
</protein>
<keyword evidence="5 7" id="KW-0472">Membrane</keyword>
<evidence type="ECO:0000259" key="8">
    <source>
        <dbReference type="SMART" id="SM00965"/>
    </source>
</evidence>
<evidence type="ECO:0000256" key="5">
    <source>
        <dbReference type="ARBA" id="ARBA00023136"/>
    </source>
</evidence>
<keyword evidence="3 7" id="KW-1134">Transmembrane beta strand</keyword>
<gene>
    <name evidence="9" type="ORF">SAMN05216464_11146</name>
</gene>
<dbReference type="STRING" id="1391627.SAMN05216464_11146"/>
<dbReference type="NCBIfam" id="TIGR04057">
    <property type="entry name" value="SusC_RagA_signa"/>
    <property type="match status" value="1"/>
</dbReference>
<evidence type="ECO:0000313" key="10">
    <source>
        <dbReference type="Proteomes" id="UP000199072"/>
    </source>
</evidence>
<organism evidence="9 10">
    <name type="scientific">Mucilaginibacter pineti</name>
    <dbReference type="NCBI Taxonomy" id="1391627"/>
    <lineage>
        <taxon>Bacteria</taxon>
        <taxon>Pseudomonadati</taxon>
        <taxon>Bacteroidota</taxon>
        <taxon>Sphingobacteriia</taxon>
        <taxon>Sphingobacteriales</taxon>
        <taxon>Sphingobacteriaceae</taxon>
        <taxon>Mucilaginibacter</taxon>
    </lineage>
</organism>
<dbReference type="Gene3D" id="2.40.170.20">
    <property type="entry name" value="TonB-dependent receptor, beta-barrel domain"/>
    <property type="match status" value="1"/>
</dbReference>
<dbReference type="Pfam" id="PF07715">
    <property type="entry name" value="Plug"/>
    <property type="match status" value="1"/>
</dbReference>
<proteinExistence type="inferred from homology"/>
<accession>A0A1G7H3T2</accession>
<dbReference type="Gene3D" id="2.60.40.1120">
    <property type="entry name" value="Carboxypeptidase-like, regulatory domain"/>
    <property type="match status" value="1"/>
</dbReference>
<name>A0A1G7H3T2_9SPHI</name>
<dbReference type="Pfam" id="PF13715">
    <property type="entry name" value="CarbopepD_reg_2"/>
    <property type="match status" value="1"/>
</dbReference>
<evidence type="ECO:0000313" key="9">
    <source>
        <dbReference type="EMBL" id="SDE95066.1"/>
    </source>
</evidence>
<keyword evidence="10" id="KW-1185">Reference proteome</keyword>
<dbReference type="SUPFAM" id="SSF56935">
    <property type="entry name" value="Porins"/>
    <property type="match status" value="1"/>
</dbReference>
<evidence type="ECO:0000256" key="7">
    <source>
        <dbReference type="PROSITE-ProRule" id="PRU01360"/>
    </source>
</evidence>
<evidence type="ECO:0000256" key="6">
    <source>
        <dbReference type="ARBA" id="ARBA00023237"/>
    </source>
</evidence>
<evidence type="ECO:0000256" key="3">
    <source>
        <dbReference type="ARBA" id="ARBA00022452"/>
    </source>
</evidence>
<dbReference type="Gene3D" id="2.170.130.10">
    <property type="entry name" value="TonB-dependent receptor, plug domain"/>
    <property type="match status" value="1"/>
</dbReference>
<dbReference type="RefSeq" id="WP_162842724.1">
    <property type="nucleotide sequence ID" value="NZ_FNAI01000011.1"/>
</dbReference>
<dbReference type="PROSITE" id="PS52016">
    <property type="entry name" value="TONB_DEPENDENT_REC_3"/>
    <property type="match status" value="1"/>
</dbReference>
<keyword evidence="6 7" id="KW-0998">Cell outer membrane</keyword>
<dbReference type="Pfam" id="PF07660">
    <property type="entry name" value="STN"/>
    <property type="match status" value="1"/>
</dbReference>
<dbReference type="InterPro" id="IPR037066">
    <property type="entry name" value="Plug_dom_sf"/>
</dbReference>
<dbReference type="InterPro" id="IPR036942">
    <property type="entry name" value="Beta-barrel_TonB_sf"/>
</dbReference>
<dbReference type="SUPFAM" id="SSF49464">
    <property type="entry name" value="Carboxypeptidase regulatory domain-like"/>
    <property type="match status" value="1"/>
</dbReference>
<reference evidence="9 10" key="1">
    <citation type="submission" date="2016-10" db="EMBL/GenBank/DDBJ databases">
        <authorList>
            <person name="de Groot N.N."/>
        </authorList>
    </citation>
    <scope>NUCLEOTIDE SEQUENCE [LARGE SCALE GENOMIC DNA]</scope>
    <source>
        <strain evidence="9 10">47C3B</strain>
    </source>
</reference>
<evidence type="ECO:0000256" key="4">
    <source>
        <dbReference type="ARBA" id="ARBA00022692"/>
    </source>
</evidence>
<comment type="subcellular location">
    <subcellularLocation>
        <location evidence="1 7">Cell outer membrane</location>
        <topology evidence="1 7">Multi-pass membrane protein</topology>
    </subcellularLocation>
</comment>
<dbReference type="GO" id="GO:0009279">
    <property type="term" value="C:cell outer membrane"/>
    <property type="evidence" value="ECO:0007669"/>
    <property type="project" value="UniProtKB-SubCell"/>
</dbReference>
<feature type="domain" description="Secretin/TonB short N-terminal" evidence="8">
    <location>
        <begin position="68"/>
        <end position="119"/>
    </location>
</feature>
<keyword evidence="4 7" id="KW-0812">Transmembrane</keyword>
<keyword evidence="2 7" id="KW-0813">Transport</keyword>
<comment type="similarity">
    <text evidence="7">Belongs to the TonB-dependent receptor family.</text>
</comment>
<dbReference type="InterPro" id="IPR011662">
    <property type="entry name" value="Secretin/TonB_short_N"/>
</dbReference>
<dbReference type="EMBL" id="FNAI01000011">
    <property type="protein sequence ID" value="SDE95066.1"/>
    <property type="molecule type" value="Genomic_DNA"/>
</dbReference>